<evidence type="ECO:0000313" key="5">
    <source>
        <dbReference type="Proteomes" id="UP000053647"/>
    </source>
</evidence>
<reference evidence="5" key="2">
    <citation type="submission" date="2015-01" db="EMBL/GenBank/DDBJ databases">
        <title>Evolutionary Origins and Diversification of the Mycorrhizal Mutualists.</title>
        <authorList>
            <consortium name="DOE Joint Genome Institute"/>
            <consortium name="Mycorrhizal Genomics Consortium"/>
            <person name="Kohler A."/>
            <person name="Kuo A."/>
            <person name="Nagy L.G."/>
            <person name="Floudas D."/>
            <person name="Copeland A."/>
            <person name="Barry K.W."/>
            <person name="Cichocki N."/>
            <person name="Veneault-Fourrey C."/>
            <person name="LaButti K."/>
            <person name="Lindquist E.A."/>
            <person name="Lipzen A."/>
            <person name="Lundell T."/>
            <person name="Morin E."/>
            <person name="Murat C."/>
            <person name="Riley R."/>
            <person name="Ohm R."/>
            <person name="Sun H."/>
            <person name="Tunlid A."/>
            <person name="Henrissat B."/>
            <person name="Grigoriev I.V."/>
            <person name="Hibbett D.S."/>
            <person name="Martin F."/>
        </authorList>
    </citation>
    <scope>NUCLEOTIDE SEQUENCE [LARGE SCALE GENOMIC DNA]</scope>
    <source>
        <strain evidence="5">ATCC 200175</strain>
    </source>
</reference>
<evidence type="ECO:0000259" key="3">
    <source>
        <dbReference type="Pfam" id="PF08593"/>
    </source>
</evidence>
<sequence length="154" mass="16694">MAQPPPPPPPPNPPPISLPVQPNDPNVPVAGPQAAAPPWVQGIIQPLLTDLRSDMWTMMRAEFLPDFKRLVNQHRGDGKVVSFDIVPFTNGSDPTQPPDNLPPLHSIDVIENLNEHDLVEYLNGYGVVPPVGTNPHATNHLQKEILKGLVGSSV</sequence>
<feature type="region of interest" description="Disordered" evidence="2">
    <location>
        <begin position="1"/>
        <end position="34"/>
    </location>
</feature>
<gene>
    <name evidence="4" type="ORF">PAXINDRAFT_21107</name>
</gene>
<comment type="similarity">
    <text evidence="1">Belongs to the UPF0612 family.</text>
</comment>
<dbReference type="InterPro" id="IPR013902">
    <property type="entry name" value="Mug135-like_C"/>
</dbReference>
<dbReference type="HOGENOM" id="CLU_152708_0_0_1"/>
<evidence type="ECO:0000256" key="2">
    <source>
        <dbReference type="SAM" id="MobiDB-lite"/>
    </source>
</evidence>
<accession>A0A0C9TBW4</accession>
<dbReference type="Proteomes" id="UP000053647">
    <property type="component" value="Unassembled WGS sequence"/>
</dbReference>
<feature type="compositionally biased region" description="Pro residues" evidence="2">
    <location>
        <begin position="1"/>
        <end position="17"/>
    </location>
</feature>
<organism evidence="4 5">
    <name type="scientific">Paxillus involutus ATCC 200175</name>
    <dbReference type="NCBI Taxonomy" id="664439"/>
    <lineage>
        <taxon>Eukaryota</taxon>
        <taxon>Fungi</taxon>
        <taxon>Dikarya</taxon>
        <taxon>Basidiomycota</taxon>
        <taxon>Agaricomycotina</taxon>
        <taxon>Agaricomycetes</taxon>
        <taxon>Agaricomycetidae</taxon>
        <taxon>Boletales</taxon>
        <taxon>Paxilineae</taxon>
        <taxon>Paxillaceae</taxon>
        <taxon>Paxillus</taxon>
    </lineage>
</organism>
<dbReference type="EMBL" id="KN820814">
    <property type="protein sequence ID" value="KIJ05657.1"/>
    <property type="molecule type" value="Genomic_DNA"/>
</dbReference>
<proteinExistence type="inferred from homology"/>
<dbReference type="Pfam" id="PF08593">
    <property type="entry name" value="Mug135_C"/>
    <property type="match status" value="1"/>
</dbReference>
<keyword evidence="5" id="KW-1185">Reference proteome</keyword>
<reference evidence="4 5" key="1">
    <citation type="submission" date="2014-06" db="EMBL/GenBank/DDBJ databases">
        <authorList>
            <consortium name="DOE Joint Genome Institute"/>
            <person name="Kuo A."/>
            <person name="Kohler A."/>
            <person name="Nagy L.G."/>
            <person name="Floudas D."/>
            <person name="Copeland A."/>
            <person name="Barry K.W."/>
            <person name="Cichocki N."/>
            <person name="Veneault-Fourrey C."/>
            <person name="LaButti K."/>
            <person name="Lindquist E.A."/>
            <person name="Lipzen A."/>
            <person name="Lundell T."/>
            <person name="Morin E."/>
            <person name="Murat C."/>
            <person name="Sun H."/>
            <person name="Tunlid A."/>
            <person name="Henrissat B."/>
            <person name="Grigoriev I.V."/>
            <person name="Hibbett D.S."/>
            <person name="Martin F."/>
            <person name="Nordberg H.P."/>
            <person name="Cantor M.N."/>
            <person name="Hua S.X."/>
        </authorList>
    </citation>
    <scope>NUCLEOTIDE SEQUENCE [LARGE SCALE GENOMIC DNA]</scope>
    <source>
        <strain evidence="4 5">ATCC 200175</strain>
    </source>
</reference>
<feature type="domain" description="Mug135-like C-terminal" evidence="3">
    <location>
        <begin position="72"/>
        <end position="151"/>
    </location>
</feature>
<protein>
    <recommendedName>
        <fullName evidence="3">Mug135-like C-terminal domain-containing protein</fullName>
    </recommendedName>
</protein>
<dbReference type="OrthoDB" id="2614412at2759"/>
<evidence type="ECO:0000256" key="1">
    <source>
        <dbReference type="ARBA" id="ARBA00005788"/>
    </source>
</evidence>
<evidence type="ECO:0000313" key="4">
    <source>
        <dbReference type="EMBL" id="KIJ05657.1"/>
    </source>
</evidence>
<name>A0A0C9TBW4_PAXIN</name>
<dbReference type="AlphaFoldDB" id="A0A0C9TBW4"/>